<dbReference type="PROSITE" id="PS51257">
    <property type="entry name" value="PROKAR_LIPOPROTEIN"/>
    <property type="match status" value="1"/>
</dbReference>
<evidence type="ECO:0000313" key="2">
    <source>
        <dbReference type="Proteomes" id="UP000061512"/>
    </source>
</evidence>
<organism evidence="1 2">
    <name type="scientific">Burkholderia pseudomultivorans</name>
    <dbReference type="NCBI Taxonomy" id="1207504"/>
    <lineage>
        <taxon>Bacteria</taxon>
        <taxon>Pseudomonadati</taxon>
        <taxon>Pseudomonadota</taxon>
        <taxon>Betaproteobacteria</taxon>
        <taxon>Burkholderiales</taxon>
        <taxon>Burkholderiaceae</taxon>
        <taxon>Burkholderia</taxon>
        <taxon>Burkholderia cepacia complex</taxon>
    </lineage>
</organism>
<proteinExistence type="predicted"/>
<dbReference type="AlphaFoldDB" id="A0A132ETG8"/>
<name>A0A132ETG8_9BURK</name>
<accession>A0A132ETG8</accession>
<protein>
    <submittedName>
        <fullName evidence="1">Uncharacterized protein</fullName>
    </submittedName>
</protein>
<dbReference type="KEGG" id="bpsl:WS57_26420"/>
<comment type="caution">
    <text evidence="1">The sequence shown here is derived from an EMBL/GenBank/DDBJ whole genome shotgun (WGS) entry which is preliminary data.</text>
</comment>
<dbReference type="EMBL" id="LPJX01000069">
    <property type="protein sequence ID" value="KWF57927.1"/>
    <property type="molecule type" value="Genomic_DNA"/>
</dbReference>
<evidence type="ECO:0000313" key="1">
    <source>
        <dbReference type="EMBL" id="KWF57927.1"/>
    </source>
</evidence>
<sequence>MIRILYAGYLAFALCLVYPMVQSTVTASAACLRDALPGNGPIARSPSASDVHAADCARPEVVAGRTTAVH</sequence>
<reference evidence="1 2" key="1">
    <citation type="submission" date="2015-11" db="EMBL/GenBank/DDBJ databases">
        <title>Expanding the genomic diversity of Burkholderia species for the development of highly accurate diagnostics.</title>
        <authorList>
            <person name="Sahl J."/>
            <person name="Keim P."/>
            <person name="Wagner D."/>
        </authorList>
    </citation>
    <scope>NUCLEOTIDE SEQUENCE [LARGE SCALE GENOMIC DNA]</scope>
    <source>
        <strain evidence="1 2">MSMB574WGS</strain>
    </source>
</reference>
<gene>
    <name evidence="1" type="ORF">WT57_30310</name>
</gene>
<dbReference type="Proteomes" id="UP000061512">
    <property type="component" value="Unassembled WGS sequence"/>
</dbReference>